<protein>
    <submittedName>
        <fullName evidence="1">Uncharacterized protein</fullName>
    </submittedName>
</protein>
<dbReference type="EMBL" id="CP001734">
    <property type="protein sequence ID" value="ACV68640.1"/>
    <property type="molecule type" value="Genomic_DNA"/>
</dbReference>
<proteinExistence type="predicted"/>
<reference evidence="2" key="1">
    <citation type="submission" date="2009-09" db="EMBL/GenBank/DDBJ databases">
        <title>The complete chromosome of Desulfohalobium retbaense DSM 5692.</title>
        <authorList>
            <consortium name="US DOE Joint Genome Institute (JGI-PGF)"/>
            <person name="Lucas S."/>
            <person name="Copeland A."/>
            <person name="Lapidus A."/>
            <person name="Glavina del Rio T."/>
            <person name="Dalin E."/>
            <person name="Tice H."/>
            <person name="Bruce D."/>
            <person name="Goodwin L."/>
            <person name="Pitluck S."/>
            <person name="Kyrpides N."/>
            <person name="Mavromatis K."/>
            <person name="Ivanova N."/>
            <person name="Mikhailova N."/>
            <person name="Munk A.C."/>
            <person name="Brettin T."/>
            <person name="Detter J.C."/>
            <person name="Han C."/>
            <person name="Tapia R."/>
            <person name="Larimer F."/>
            <person name="Land M."/>
            <person name="Hauser L."/>
            <person name="Markowitz V."/>
            <person name="Cheng J.-F."/>
            <person name="Hugenholtz P."/>
            <person name="Woyke T."/>
            <person name="Wu D."/>
            <person name="Spring S."/>
            <person name="Klenk H.-P."/>
            <person name="Eisen J.A."/>
        </authorList>
    </citation>
    <scope>NUCLEOTIDE SEQUENCE [LARGE SCALE GENOMIC DNA]</scope>
    <source>
        <strain evidence="2">DSM 5692</strain>
    </source>
</reference>
<dbReference type="KEGG" id="drt:Dret_1352"/>
<dbReference type="AlphaFoldDB" id="C8X2J3"/>
<reference evidence="1 2" key="2">
    <citation type="journal article" date="2010" name="Stand. Genomic Sci.">
        <title>Complete genome sequence of Desulfohalobium retbaense type strain (HR(100)).</title>
        <authorList>
            <person name="Spring S."/>
            <person name="Nolan M."/>
            <person name="Lapidus A."/>
            <person name="Glavina Del Rio T."/>
            <person name="Copeland A."/>
            <person name="Tice H."/>
            <person name="Cheng J.F."/>
            <person name="Lucas S."/>
            <person name="Land M."/>
            <person name="Chen F."/>
            <person name="Bruce D."/>
            <person name="Goodwin L."/>
            <person name="Pitluck S."/>
            <person name="Ivanova N."/>
            <person name="Mavromatis K."/>
            <person name="Mikhailova N."/>
            <person name="Pati A."/>
            <person name="Chen A."/>
            <person name="Palaniappan K."/>
            <person name="Hauser L."/>
            <person name="Chang Y.J."/>
            <person name="Jeffries C.D."/>
            <person name="Munk C."/>
            <person name="Kiss H."/>
            <person name="Chain P."/>
            <person name="Han C."/>
            <person name="Brettin T."/>
            <person name="Detter J.C."/>
            <person name="Schuler E."/>
            <person name="Goker M."/>
            <person name="Rohde M."/>
            <person name="Bristow J."/>
            <person name="Eisen J.A."/>
            <person name="Markowitz V."/>
            <person name="Hugenholtz P."/>
            <person name="Kyrpides N.C."/>
            <person name="Klenk H.P."/>
        </authorList>
    </citation>
    <scope>NUCLEOTIDE SEQUENCE [LARGE SCALE GENOMIC DNA]</scope>
    <source>
        <strain evidence="1 2">DSM 5692</strain>
    </source>
</reference>
<evidence type="ECO:0000313" key="2">
    <source>
        <dbReference type="Proteomes" id="UP000001052"/>
    </source>
</evidence>
<gene>
    <name evidence="1" type="ordered locus">Dret_1352</name>
</gene>
<organism evidence="1 2">
    <name type="scientific">Desulfohalobium retbaense (strain ATCC 49708 / DSM 5692 / JCM 16813 / HR100)</name>
    <dbReference type="NCBI Taxonomy" id="485915"/>
    <lineage>
        <taxon>Bacteria</taxon>
        <taxon>Pseudomonadati</taxon>
        <taxon>Thermodesulfobacteriota</taxon>
        <taxon>Desulfovibrionia</taxon>
        <taxon>Desulfovibrionales</taxon>
        <taxon>Desulfohalobiaceae</taxon>
        <taxon>Desulfohalobium</taxon>
    </lineage>
</organism>
<dbReference type="Proteomes" id="UP000001052">
    <property type="component" value="Chromosome"/>
</dbReference>
<evidence type="ECO:0000313" key="1">
    <source>
        <dbReference type="EMBL" id="ACV68640.1"/>
    </source>
</evidence>
<accession>C8X2J3</accession>
<keyword evidence="2" id="KW-1185">Reference proteome</keyword>
<name>C8X2J3_DESRD</name>
<sequence length="173" mass="18783">MVWPWSCRELGLVSRSTHAGVCGLGVQSRLRGYIVDSVLSCPTCSFKYSPLPTTSTILLATRLIDLNPVEPIGSFFFVGAPGQHFLCSKFGFRSFYMALGGQNVVPRFFVASRGSCGLFCCLFSGDLSSQGISRLFPQGGVASDLAHRKKRPPWVTRTGAFVSNSLSGLFKML</sequence>
<dbReference type="HOGENOM" id="CLU_1545170_0_0_7"/>